<reference evidence="1 2" key="1">
    <citation type="journal article" date="2010" name="Stand. Genomic Sci.">
        <title>Complete genome sequence of Cellulomonas flavigena type strain (134).</title>
        <authorList>
            <person name="Abt B."/>
            <person name="Foster B."/>
            <person name="Lapidus A."/>
            <person name="Clum A."/>
            <person name="Sun H."/>
            <person name="Pukall R."/>
            <person name="Lucas S."/>
            <person name="Glavina Del Rio T."/>
            <person name="Nolan M."/>
            <person name="Tice H."/>
            <person name="Cheng J.F."/>
            <person name="Pitluck S."/>
            <person name="Liolios K."/>
            <person name="Ivanova N."/>
            <person name="Mavromatis K."/>
            <person name="Ovchinnikova G."/>
            <person name="Pati A."/>
            <person name="Goodwin L."/>
            <person name="Chen A."/>
            <person name="Palaniappan K."/>
            <person name="Land M."/>
            <person name="Hauser L."/>
            <person name="Chang Y.J."/>
            <person name="Jeffries C.D."/>
            <person name="Rohde M."/>
            <person name="Goker M."/>
            <person name="Woyke T."/>
            <person name="Bristow J."/>
            <person name="Eisen J.A."/>
            <person name="Markowitz V."/>
            <person name="Hugenholtz P."/>
            <person name="Kyrpides N.C."/>
            <person name="Klenk H.P."/>
        </authorList>
    </citation>
    <scope>NUCLEOTIDE SEQUENCE [LARGE SCALE GENOMIC DNA]</scope>
    <source>
        <strain evidence="2">ATCC 482 / DSM 20109 / BCRC 11376 / JCM 18109 / NBRC 3775 / NCIMB 8073 / NRS 134</strain>
    </source>
</reference>
<organism evidence="1 2">
    <name type="scientific">Cellulomonas flavigena (strain ATCC 482 / DSM 20109 / BCRC 11376 / JCM 18109 / NBRC 3775 / NCIMB 8073 / NRS 134)</name>
    <dbReference type="NCBI Taxonomy" id="446466"/>
    <lineage>
        <taxon>Bacteria</taxon>
        <taxon>Bacillati</taxon>
        <taxon>Actinomycetota</taxon>
        <taxon>Actinomycetes</taxon>
        <taxon>Micrococcales</taxon>
        <taxon>Cellulomonadaceae</taxon>
        <taxon>Cellulomonas</taxon>
    </lineage>
</organism>
<dbReference type="AlphaFoldDB" id="D5ULK6"/>
<dbReference type="OrthoDB" id="4826100at2"/>
<accession>D5ULK6</accession>
<dbReference type="Proteomes" id="UP000000849">
    <property type="component" value="Chromosome"/>
</dbReference>
<proteinExistence type="predicted"/>
<dbReference type="Gene3D" id="3.40.1000.10">
    <property type="entry name" value="Mog1/PsbP, alpha/beta/alpha sandwich"/>
    <property type="match status" value="1"/>
</dbReference>
<evidence type="ECO:0000313" key="1">
    <source>
        <dbReference type="EMBL" id="ADG74048.1"/>
    </source>
</evidence>
<sequence>MSAATVEHPGPLLPGAPRFRFTLPDGWRVAPAPRALAVARPAAEPGGFVPNLTVTADLVPAGTTSVEVLAAMLAEYPGDTHPADDGDAASVRLTRPHAAGTVHQRVDVLVDPTPVPGDHRHALTVVSSWSESTPSDLRDALAAAHTSVRLGTDDPA</sequence>
<dbReference type="EMBL" id="CP001964">
    <property type="protein sequence ID" value="ADG74048.1"/>
    <property type="molecule type" value="Genomic_DNA"/>
</dbReference>
<dbReference type="STRING" id="446466.Cfla_1144"/>
<name>D5ULK6_CELFN</name>
<dbReference type="HOGENOM" id="CLU_1683415_0_0_11"/>
<keyword evidence="2" id="KW-1185">Reference proteome</keyword>
<dbReference type="eggNOG" id="ENOG502ZMQU">
    <property type="taxonomic scope" value="Bacteria"/>
</dbReference>
<dbReference type="RefSeq" id="WP_013116382.1">
    <property type="nucleotide sequence ID" value="NC_014151.1"/>
</dbReference>
<protein>
    <recommendedName>
        <fullName evidence="3">Lipoprotein LpqN</fullName>
    </recommendedName>
</protein>
<evidence type="ECO:0000313" key="2">
    <source>
        <dbReference type="Proteomes" id="UP000000849"/>
    </source>
</evidence>
<evidence type="ECO:0008006" key="3">
    <source>
        <dbReference type="Google" id="ProtNLM"/>
    </source>
</evidence>
<dbReference type="KEGG" id="cfl:Cfla_1144"/>
<gene>
    <name evidence="1" type="ordered locus">Cfla_1144</name>
</gene>